<protein>
    <recommendedName>
        <fullName evidence="4">Beta-lactamase</fullName>
    </recommendedName>
</protein>
<gene>
    <name evidence="2" type="ORF">NIDE0707</name>
</gene>
<proteinExistence type="predicted"/>
<dbReference type="Pfam" id="PF08238">
    <property type="entry name" value="Sel1"/>
    <property type="match status" value="2"/>
</dbReference>
<dbReference type="InterPro" id="IPR006597">
    <property type="entry name" value="Sel1-like"/>
</dbReference>
<dbReference type="SUPFAM" id="SSF81901">
    <property type="entry name" value="HCP-like"/>
    <property type="match status" value="1"/>
</dbReference>
<dbReference type="Gene3D" id="1.25.40.10">
    <property type="entry name" value="Tetratricopeptide repeat domain"/>
    <property type="match status" value="1"/>
</dbReference>
<keyword evidence="1" id="KW-0472">Membrane</keyword>
<evidence type="ECO:0000313" key="3">
    <source>
        <dbReference type="Proteomes" id="UP000001660"/>
    </source>
</evidence>
<dbReference type="Proteomes" id="UP000001660">
    <property type="component" value="Chromosome"/>
</dbReference>
<keyword evidence="1" id="KW-1133">Transmembrane helix</keyword>
<reference evidence="2 3" key="1">
    <citation type="journal article" date="2010" name="Proc. Natl. Acad. Sci. U.S.A.">
        <title>A Nitrospira metagenome illuminates the physiology and evolution of globally important nitrite-oxidizing bacteria.</title>
        <authorList>
            <person name="Lucker S."/>
            <person name="Wagner M."/>
            <person name="Maixner F."/>
            <person name="Pelletier E."/>
            <person name="Koch H."/>
            <person name="Vacherie B."/>
            <person name="Rattei T."/>
            <person name="Sinninghe Damste J."/>
            <person name="Spieck E."/>
            <person name="Le Paslier D."/>
            <person name="Daims H."/>
        </authorList>
    </citation>
    <scope>NUCLEOTIDE SEQUENCE [LARGE SCALE GENOMIC DNA]</scope>
</reference>
<dbReference type="AlphaFoldDB" id="D8PB66"/>
<name>D8PB66_9BACT</name>
<feature type="transmembrane region" description="Helical" evidence="1">
    <location>
        <begin position="12"/>
        <end position="33"/>
    </location>
</feature>
<dbReference type="KEGG" id="nde:NIDE0707"/>
<organism evidence="2 3">
    <name type="scientific">Nitrospira defluvii</name>
    <dbReference type="NCBI Taxonomy" id="330214"/>
    <lineage>
        <taxon>Bacteria</taxon>
        <taxon>Pseudomonadati</taxon>
        <taxon>Nitrospirota</taxon>
        <taxon>Nitrospiria</taxon>
        <taxon>Nitrospirales</taxon>
        <taxon>Nitrospiraceae</taxon>
        <taxon>Nitrospira</taxon>
    </lineage>
</organism>
<keyword evidence="1" id="KW-0812">Transmembrane</keyword>
<dbReference type="PROSITE" id="PS51257">
    <property type="entry name" value="PROKAR_LIPOPROTEIN"/>
    <property type="match status" value="1"/>
</dbReference>
<dbReference type="eggNOG" id="COG0790">
    <property type="taxonomic scope" value="Bacteria"/>
</dbReference>
<dbReference type="STRING" id="330214.NIDE0707"/>
<accession>D8PB66</accession>
<dbReference type="HOGENOM" id="CLU_426234_0_0_0"/>
<evidence type="ECO:0008006" key="4">
    <source>
        <dbReference type="Google" id="ProtNLM"/>
    </source>
</evidence>
<evidence type="ECO:0000313" key="2">
    <source>
        <dbReference type="EMBL" id="CBK40475.1"/>
    </source>
</evidence>
<dbReference type="SMART" id="SM00671">
    <property type="entry name" value="SEL1"/>
    <property type="match status" value="2"/>
</dbReference>
<dbReference type="EMBL" id="FP929003">
    <property type="protein sequence ID" value="CBK40475.1"/>
    <property type="molecule type" value="Genomic_DNA"/>
</dbReference>
<evidence type="ECO:0000256" key="1">
    <source>
        <dbReference type="SAM" id="Phobius"/>
    </source>
</evidence>
<dbReference type="InterPro" id="IPR011990">
    <property type="entry name" value="TPR-like_helical_dom_sf"/>
</dbReference>
<dbReference type="OrthoDB" id="9797030at2"/>
<keyword evidence="3" id="KW-1185">Reference proteome</keyword>
<sequence length="642" mass="71394">MQDISRYSILESLLSFWIIALLVISGGGCSVLLHKDSNRQLTGEQKAEMLRAWTAQPNQPSRPNEILASSVPELTERAMKDLGSRNDIVLVVFLARNDVTTTIYKIRDTMQSLDPKSSLNPYWVTDVPGFVGDPQTKCGVVVGHWYSDEKYPYRVSWERIVDTVLDREATYGTYLYSHNGKFLLTEDGQPEMEALQDVCFPGHPLASTRFASFGAANQSRPTLSRWKPISTLDEFATVQTTTKDVAAKTLMGDTLEGQACGNTVNINLRITDVFLHSRAEQNDPMYLIKGVLKVSRNAQTSPEIALVGAISRVNGVVNLAASSEGPNPRYRNTIISLFRDDADSGLEGMIEGMEEIEAAGCDDVRLTSKNGTKLTAFPKITAQVALFFSNPQMAPRSKLYSVYWLKVAEAHGSIDAPYYLGSRYEQRGATDPNAYAQAVQYYLAATTAYEDARAQAALGRMYEKGQGTKRDPEKAKQWSSAAKTTRQRAARVCASAQVREVVQRLLTQAYLQNKAGAETMNDLTGIRPDRGEFTISKVTAEDVVSLTYAFVCRAKGGFDNPNFHIEMPEKKVTVWRDQYGYETTTDNSMEQLSSQAAPALMNEAARNVVNYHTFNIKPLGDNRFKITYRGPRDIQSEEIQVN</sequence>